<keyword evidence="3" id="KW-1185">Reference proteome</keyword>
<evidence type="ECO:0000313" key="2">
    <source>
        <dbReference type="EMBL" id="TNB91594.1"/>
    </source>
</evidence>
<comment type="caution">
    <text evidence="2">The sequence shown here is derived from an EMBL/GenBank/DDBJ whole genome shotgun (WGS) entry which is preliminary data.</text>
</comment>
<dbReference type="Proteomes" id="UP000306272">
    <property type="component" value="Unassembled WGS sequence"/>
</dbReference>
<dbReference type="Pfam" id="PF14206">
    <property type="entry name" value="Cys_rich_CPCC"/>
    <property type="match status" value="1"/>
</dbReference>
<protein>
    <recommendedName>
        <fullName evidence="1">Cysteine-rich CPCC domain-containing protein</fullName>
    </recommendedName>
</protein>
<organism evidence="2 3">
    <name type="scientific">Pseudomonas jessenii</name>
    <dbReference type="NCBI Taxonomy" id="77298"/>
    <lineage>
        <taxon>Bacteria</taxon>
        <taxon>Pseudomonadati</taxon>
        <taxon>Pseudomonadota</taxon>
        <taxon>Gammaproteobacteria</taxon>
        <taxon>Pseudomonadales</taxon>
        <taxon>Pseudomonadaceae</taxon>
        <taxon>Pseudomonas</taxon>
    </lineage>
</organism>
<sequence length="196" mass="22545">MMVEAPTPSNPPLNWLRVYKMTKIDRHDAIKKISKAILILLDHDERESHLLDWWSIDESNPEFFTLSEQLQSLIASGDDLPSDIDDKKYDELILLALTSSYKGVTNVFLSKKLKQLNIGEYEVSGEIETLMPCPCCKYRTLSVLGNYEICDLCKWEDNGTSNLDTYSGPNHMTLREAKELFAKKTEKLPLDKWVKE</sequence>
<evidence type="ECO:0000259" key="1">
    <source>
        <dbReference type="Pfam" id="PF14206"/>
    </source>
</evidence>
<dbReference type="InterPro" id="IPR025983">
    <property type="entry name" value="Cys_rich_CPCC"/>
</dbReference>
<accession>A0A5C4KS91</accession>
<dbReference type="AlphaFoldDB" id="A0A5C4KS91"/>
<proteinExistence type="predicted"/>
<evidence type="ECO:0000313" key="3">
    <source>
        <dbReference type="Proteomes" id="UP000306272"/>
    </source>
</evidence>
<reference evidence="2" key="1">
    <citation type="submission" date="2019-06" db="EMBL/GenBank/DDBJ databases">
        <title>Pseudomonas-derived Butenolides : (Bio)synthesis of Styrolides.</title>
        <authorList>
            <person name="Klapper M."/>
            <person name="Chowdhury S."/>
            <person name="Stallforth P."/>
        </authorList>
    </citation>
    <scope>NUCLEOTIDE SEQUENCE [LARGE SCALE GENOMIC DNA]</scope>
    <source>
        <strain evidence="2">EC-S101</strain>
    </source>
</reference>
<gene>
    <name evidence="2" type="ORF">FHG55_23910</name>
</gene>
<feature type="domain" description="Cysteine-rich CPCC" evidence="1">
    <location>
        <begin position="132"/>
        <end position="183"/>
    </location>
</feature>
<dbReference type="EMBL" id="VDDB01000019">
    <property type="protein sequence ID" value="TNB91594.1"/>
    <property type="molecule type" value="Genomic_DNA"/>
</dbReference>
<name>A0A5C4KS91_PSEJE</name>